<reference evidence="1" key="1">
    <citation type="journal article" date="2019" name="Sci. Rep.">
        <title>Draft genome of Tanacetum cinerariifolium, the natural source of mosquito coil.</title>
        <authorList>
            <person name="Yamashiro T."/>
            <person name="Shiraishi A."/>
            <person name="Satake H."/>
            <person name="Nakayama K."/>
        </authorList>
    </citation>
    <scope>NUCLEOTIDE SEQUENCE</scope>
</reference>
<gene>
    <name evidence="1" type="ORF">Tci_019573</name>
</gene>
<dbReference type="EMBL" id="BKCJ010002294">
    <property type="protein sequence ID" value="GEU47595.1"/>
    <property type="molecule type" value="Genomic_DNA"/>
</dbReference>
<proteinExistence type="predicted"/>
<evidence type="ECO:0000313" key="1">
    <source>
        <dbReference type="EMBL" id="GEU47595.1"/>
    </source>
</evidence>
<organism evidence="1">
    <name type="scientific">Tanacetum cinerariifolium</name>
    <name type="common">Dalmatian daisy</name>
    <name type="synonym">Chrysanthemum cinerariifolium</name>
    <dbReference type="NCBI Taxonomy" id="118510"/>
    <lineage>
        <taxon>Eukaryota</taxon>
        <taxon>Viridiplantae</taxon>
        <taxon>Streptophyta</taxon>
        <taxon>Embryophyta</taxon>
        <taxon>Tracheophyta</taxon>
        <taxon>Spermatophyta</taxon>
        <taxon>Magnoliopsida</taxon>
        <taxon>eudicotyledons</taxon>
        <taxon>Gunneridae</taxon>
        <taxon>Pentapetalae</taxon>
        <taxon>asterids</taxon>
        <taxon>campanulids</taxon>
        <taxon>Asterales</taxon>
        <taxon>Asteraceae</taxon>
        <taxon>Asteroideae</taxon>
        <taxon>Anthemideae</taxon>
        <taxon>Anthemidinae</taxon>
        <taxon>Tanacetum</taxon>
    </lineage>
</organism>
<dbReference type="InterPro" id="IPR021109">
    <property type="entry name" value="Peptidase_aspartic_dom_sf"/>
</dbReference>
<dbReference type="Gene3D" id="2.40.70.10">
    <property type="entry name" value="Acid Proteases"/>
    <property type="match status" value="1"/>
</dbReference>
<accession>A0A6L2KHX3</accession>
<protein>
    <submittedName>
        <fullName evidence="1">MAK10-like protein</fullName>
    </submittedName>
</protein>
<sequence>MEYSEHKKGKGYSRKIEEMHNSWKETEWRQHMEQMSRIREQAILKIQNILCKRPGKEPAALEGSWEEDTVREKVSIFSLCYMFRNPFSSTTIKDENPIRTLEDYSKPSHEGYRNTIELPVRNNVVSLRSDTIRLVQNGCSFHGHQSEDPNQHLKDFLKLMDSFDLDGENKERTRTIDQSAGGKLRDHNVKEYWALLEDLALYYNESCNDPRDFAKPIKAITLPQDVPSTFDRRLIKLETQGQRLMEAHLGLTQPTQVNKITTSCKICNCPHDTQYCMEYPKQAFVDYASSRTDEVRGRVKGMHVFVGNFIYVVDVMIVEDISSIIDPSLSQVVLGRPFIKVSNMTHDLREGVVRFTNVNDEVAYKMPHKIEQYNSLSNLEKEHKKLVYLRNEEDKRRGVDYVMSKILGFYKECLELDPEYVTGLDDEGEDT</sequence>
<name>A0A6L2KHX3_TANCI</name>
<dbReference type="AlphaFoldDB" id="A0A6L2KHX3"/>
<comment type="caution">
    <text evidence="1">The sequence shown here is derived from an EMBL/GenBank/DDBJ whole genome shotgun (WGS) entry which is preliminary data.</text>
</comment>